<dbReference type="EMBL" id="QSBI01000030">
    <property type="protein sequence ID" value="RGX07138.1"/>
    <property type="molecule type" value="Genomic_DNA"/>
</dbReference>
<dbReference type="EMBL" id="JAQQPO010000001">
    <property type="protein sequence ID" value="MDC7956642.1"/>
    <property type="molecule type" value="Genomic_DNA"/>
</dbReference>
<dbReference type="Proteomes" id="UP000478493">
    <property type="component" value="Unassembled WGS sequence"/>
</dbReference>
<evidence type="ECO:0000313" key="16">
    <source>
        <dbReference type="Proteomes" id="UP000286031"/>
    </source>
</evidence>
<dbReference type="PANTHER" id="PTHR36934:SF1">
    <property type="entry name" value="THIOESTERASE DOMAIN-CONTAINING PROTEIN"/>
    <property type="match status" value="1"/>
</dbReference>
<dbReference type="Proteomes" id="UP000266492">
    <property type="component" value="Unassembled WGS sequence"/>
</dbReference>
<dbReference type="PIRSF" id="PIRSF014972">
    <property type="entry name" value="FlK"/>
    <property type="match status" value="1"/>
</dbReference>
<name>A0A139LKN1_BACOV</name>
<dbReference type="Gene3D" id="3.10.129.10">
    <property type="entry name" value="Hotdog Thioesterase"/>
    <property type="match status" value="1"/>
</dbReference>
<dbReference type="PANTHER" id="PTHR36934">
    <property type="entry name" value="BLR0278 PROTEIN"/>
    <property type="match status" value="1"/>
</dbReference>
<dbReference type="CDD" id="cd03440">
    <property type="entry name" value="hot_dog"/>
    <property type="match status" value="1"/>
</dbReference>
<evidence type="ECO:0000313" key="4">
    <source>
        <dbReference type="EMBL" id="KAA3929097.1"/>
    </source>
</evidence>
<dbReference type="InterPro" id="IPR029069">
    <property type="entry name" value="HotDog_dom_sf"/>
</dbReference>
<evidence type="ECO:0000313" key="12">
    <source>
        <dbReference type="EMBL" id="QDM12408.1"/>
    </source>
</evidence>
<dbReference type="Proteomes" id="UP000473905">
    <property type="component" value="Unassembled WGS sequence"/>
</dbReference>
<feature type="active site" evidence="1">
    <location>
        <position position="33"/>
    </location>
</feature>
<evidence type="ECO:0000313" key="8">
    <source>
        <dbReference type="EMBL" id="KAA4662931.1"/>
    </source>
</evidence>
<keyword evidence="5" id="KW-0012">Acyltransferase</keyword>
<dbReference type="EMBL" id="VWLE01000521">
    <property type="protein sequence ID" value="KAA3939315.1"/>
    <property type="molecule type" value="Genomic_DNA"/>
</dbReference>
<evidence type="ECO:0000313" key="18">
    <source>
        <dbReference type="Proteomes" id="UP000323717"/>
    </source>
</evidence>
<dbReference type="Pfam" id="PF22636">
    <property type="entry name" value="FlK"/>
    <property type="match status" value="1"/>
</dbReference>
<feature type="active site" evidence="1">
    <location>
        <position position="67"/>
    </location>
</feature>
<dbReference type="EMBL" id="CP041395">
    <property type="protein sequence ID" value="QDM12408.1"/>
    <property type="molecule type" value="Genomic_DNA"/>
</dbReference>
<reference evidence="12" key="5">
    <citation type="submission" date="2019-07" db="EMBL/GenBank/DDBJ databases">
        <authorList>
            <person name="Ross B.D."/>
            <person name="Verster A.J."/>
            <person name="Radey M.C."/>
            <person name="Schmidtke D.T."/>
            <person name="Pope C.E."/>
            <person name="Hoffman L.R."/>
            <person name="Hajjar A."/>
            <person name="Peterson S.B."/>
            <person name="Borenstein E."/>
            <person name="Mougous J.D."/>
        </authorList>
    </citation>
    <scope>NUCLEOTIDE SEQUENCE</scope>
    <source>
        <strain evidence="12">3725 D1 iv</strain>
    </source>
</reference>
<evidence type="ECO:0000313" key="13">
    <source>
        <dbReference type="EMBL" id="RGS82227.1"/>
    </source>
</evidence>
<feature type="binding site" evidence="2">
    <location>
        <position position="111"/>
    </location>
    <ligand>
        <name>substrate</name>
    </ligand>
</feature>
<keyword evidence="22" id="KW-1185">Reference proteome</keyword>
<reference evidence="10" key="6">
    <citation type="submission" date="2022-10" db="EMBL/GenBank/DDBJ databases">
        <title>Human gut microbiome strain richness.</title>
        <authorList>
            <person name="Chen-Liaw A."/>
        </authorList>
    </citation>
    <scope>NUCLEOTIDE SEQUENCE</scope>
    <source>
        <strain evidence="10">BSD2780120875st1_E1_BSD2780120875_150330</strain>
        <strain evidence="11">RTP21484st1_H8_RTP21484_190118</strain>
    </source>
</reference>
<evidence type="ECO:0000313" key="22">
    <source>
        <dbReference type="Proteomes" id="UP000473905"/>
    </source>
</evidence>
<evidence type="ECO:0000313" key="17">
    <source>
        <dbReference type="Proteomes" id="UP000318823"/>
    </source>
</evidence>
<dbReference type="EMBL" id="VWKB01000012">
    <property type="protein sequence ID" value="KAA4099591.1"/>
    <property type="molecule type" value="Genomic_DNA"/>
</dbReference>
<dbReference type="AlphaFoldDB" id="A0A139LKN1"/>
<dbReference type="Proteomes" id="UP000286031">
    <property type="component" value="Unassembled WGS sequence"/>
</dbReference>
<reference evidence="17" key="1">
    <citation type="journal article" date="2018" name="J. Anim. Genet.">
        <title>Acquired interbacterial defense systems protect against interspecies antagonism in the human gut microbiome.</title>
        <authorList>
            <person name="Ross B.D."/>
            <person name="Verster A.J."/>
            <person name="Radey M.C."/>
            <person name="Schmidtke D.T."/>
            <person name="Pope C.E."/>
            <person name="Hoffman L.R."/>
            <person name="Hajjar A."/>
            <person name="Peterson S.B."/>
            <person name="Borenstein E."/>
            <person name="Mougous J."/>
        </authorList>
    </citation>
    <scope>NUCLEOTIDE SEQUENCE [LARGE SCALE GENOMIC DNA]</scope>
    <source>
        <strain evidence="17">3725 D1 iv</strain>
    </source>
</reference>
<evidence type="ECO:0000313" key="7">
    <source>
        <dbReference type="EMBL" id="KAA4539930.1"/>
    </source>
</evidence>
<dbReference type="EMBL" id="VWGP01000004">
    <property type="protein sequence ID" value="KAA4539930.1"/>
    <property type="molecule type" value="Genomic_DNA"/>
</dbReference>
<feature type="domain" description="Fluoroacetyl-CoA-specific thioesterase-like" evidence="3">
    <location>
        <begin position="14"/>
        <end position="116"/>
    </location>
</feature>
<evidence type="ECO:0000313" key="5">
    <source>
        <dbReference type="EMBL" id="KAA3939315.1"/>
    </source>
</evidence>
<evidence type="ECO:0000313" key="15">
    <source>
        <dbReference type="Proteomes" id="UP000266492"/>
    </source>
</evidence>
<evidence type="ECO:0000313" key="21">
    <source>
        <dbReference type="Proteomes" id="UP000435985"/>
    </source>
</evidence>
<dbReference type="EMBL" id="JAQNZF010000035">
    <property type="protein sequence ID" value="MDC2744647.1"/>
    <property type="molecule type" value="Genomic_DNA"/>
</dbReference>
<evidence type="ECO:0000313" key="6">
    <source>
        <dbReference type="EMBL" id="KAA4099591.1"/>
    </source>
</evidence>
<evidence type="ECO:0000313" key="19">
    <source>
        <dbReference type="Proteomes" id="UP000365824"/>
    </source>
</evidence>
<evidence type="ECO:0000313" key="10">
    <source>
        <dbReference type="EMBL" id="MDC2744647.1"/>
    </source>
</evidence>
<dbReference type="InterPro" id="IPR025540">
    <property type="entry name" value="FlK"/>
</dbReference>
<evidence type="ECO:0000313" key="23">
    <source>
        <dbReference type="Proteomes" id="UP000478493"/>
    </source>
</evidence>
<reference evidence="12" key="2">
    <citation type="journal article" date="2018" name="Nature">
        <title>Human gut bacteria contain acquired interbacterial defence systems.</title>
        <authorList>
            <person name="Ross B.D."/>
            <person name="Verster A.J."/>
            <person name="Radey M.C."/>
            <person name="Schmidtke D.T."/>
            <person name="Pope C.E."/>
            <person name="Hoffman L.R."/>
            <person name="Hajjar A."/>
            <person name="Peterson S.B."/>
            <person name="Borenstein E."/>
            <person name="Mougous J."/>
        </authorList>
    </citation>
    <scope>NUCLEOTIDE SEQUENCE</scope>
    <source>
        <strain evidence="12">3725 D1 iv</strain>
    </source>
</reference>
<feature type="binding site" evidence="2">
    <location>
        <position position="60"/>
    </location>
    <ligand>
        <name>substrate</name>
    </ligand>
</feature>
<evidence type="ECO:0000256" key="2">
    <source>
        <dbReference type="PIRSR" id="PIRSR014972-2"/>
    </source>
</evidence>
<dbReference type="EMBL" id="QRVZ01000013">
    <property type="protein sequence ID" value="RGS82227.1"/>
    <property type="molecule type" value="Genomic_DNA"/>
</dbReference>
<keyword evidence="5" id="KW-0808">Transferase</keyword>
<evidence type="ECO:0000313" key="20">
    <source>
        <dbReference type="Proteomes" id="UP000375690"/>
    </source>
</evidence>
<evidence type="ECO:0000313" key="9">
    <source>
        <dbReference type="EMBL" id="KAB1327968.1"/>
    </source>
</evidence>
<evidence type="ECO:0000313" key="11">
    <source>
        <dbReference type="EMBL" id="MDC7956642.1"/>
    </source>
</evidence>
<dbReference type="STRING" id="28116.Bovatus_01252"/>
<dbReference type="Proteomes" id="UP000318823">
    <property type="component" value="Chromosome"/>
</dbReference>
<dbReference type="EMBL" id="VWLB01000013">
    <property type="protein sequence ID" value="KAA3929097.1"/>
    <property type="molecule type" value="Genomic_DNA"/>
</dbReference>
<proteinExistence type="predicted"/>
<dbReference type="Proteomes" id="UP000375690">
    <property type="component" value="Unassembled WGS sequence"/>
</dbReference>
<evidence type="ECO:0000313" key="14">
    <source>
        <dbReference type="EMBL" id="RGX07138.1"/>
    </source>
</evidence>
<feature type="binding site" evidence="2">
    <location>
        <position position="60"/>
    </location>
    <ligand>
        <name>CoA</name>
        <dbReference type="ChEBI" id="CHEBI:57287"/>
    </ligand>
</feature>
<dbReference type="Proteomes" id="UP001215078">
    <property type="component" value="Unassembled WGS sequence"/>
</dbReference>
<organism evidence="5 18">
    <name type="scientific">Bacteroides ovatus</name>
    <dbReference type="NCBI Taxonomy" id="28116"/>
    <lineage>
        <taxon>Bacteria</taxon>
        <taxon>Pseudomonadati</taxon>
        <taxon>Bacteroidota</taxon>
        <taxon>Bacteroidia</taxon>
        <taxon>Bacteroidales</taxon>
        <taxon>Bacteroidaceae</taxon>
        <taxon>Bacteroides</taxon>
    </lineage>
</organism>
<evidence type="ECO:0000256" key="1">
    <source>
        <dbReference type="PIRSR" id="PIRSR014972-1"/>
    </source>
</evidence>
<evidence type="ECO:0000259" key="3">
    <source>
        <dbReference type="Pfam" id="PF22636"/>
    </source>
</evidence>
<dbReference type="RefSeq" id="WP_004303823.1">
    <property type="nucleotide sequence ID" value="NZ_CAAKNR010000001.1"/>
</dbReference>
<gene>
    <name evidence="14" type="ORF">DWV35_20030</name>
    <name evidence="13" type="ORF">DWX70_16340</name>
    <name evidence="12" type="ORF">DYI28_28960</name>
    <name evidence="9" type="ORF">F3B53_08300</name>
    <name evidence="7" type="ORF">F3B85_08065</name>
    <name evidence="8" type="ORF">F3B98_17015</name>
    <name evidence="6" type="ORF">F3D66_10095</name>
    <name evidence="5" type="ORF">F3D71_24325</name>
    <name evidence="4" type="ORF">F3F25_09700</name>
    <name evidence="10" type="ORF">PO382_20775</name>
    <name evidence="11" type="ORF">PQ628_00285</name>
</gene>
<feature type="active site" evidence="1">
    <location>
        <position position="41"/>
    </location>
</feature>
<dbReference type="EMBL" id="VWFO01000023">
    <property type="protein sequence ID" value="KAA4662931.1"/>
    <property type="molecule type" value="Genomic_DNA"/>
</dbReference>
<dbReference type="Proteomes" id="UP000435985">
    <property type="component" value="Unassembled WGS sequence"/>
</dbReference>
<accession>A0A139LKN1</accession>
<sequence>MLEKGLQFIKEVVVKPENLAVAMGSGDLPVLATPAMVAFMENAALSAVEDQLPEGNTTVGAMIQTTHLKPTALGDTVLVTATLLEVEGRKLTFSVVASDSQGKIGEGTHIRYVVDRNKFMEKLTSR</sequence>
<dbReference type="Proteomes" id="UP001219389">
    <property type="component" value="Unassembled WGS sequence"/>
</dbReference>
<dbReference type="EMBL" id="VWFC01000007">
    <property type="protein sequence ID" value="KAB1327968.1"/>
    <property type="molecule type" value="Genomic_DNA"/>
</dbReference>
<protein>
    <submittedName>
        <fullName evidence="5">Dihydrolipoamide acyltransferase</fullName>
    </submittedName>
    <submittedName>
        <fullName evidence="10">Thioesterase family protein</fullName>
    </submittedName>
</protein>
<reference evidence="15 16" key="3">
    <citation type="submission" date="2018-08" db="EMBL/GenBank/DDBJ databases">
        <title>A genome reference for cultivated species of the human gut microbiota.</title>
        <authorList>
            <person name="Zou Y."/>
            <person name="Xue W."/>
            <person name="Luo G."/>
        </authorList>
    </citation>
    <scope>NUCLEOTIDE SEQUENCE [LARGE SCALE GENOMIC DNA]</scope>
    <source>
        <strain evidence="14 16">AF04-46</strain>
        <strain evidence="13 15">AF20-9LB</strain>
    </source>
</reference>
<dbReference type="Proteomes" id="UP000323717">
    <property type="component" value="Unassembled WGS sequence"/>
</dbReference>
<dbReference type="Proteomes" id="UP000365824">
    <property type="component" value="Unassembled WGS sequence"/>
</dbReference>
<dbReference type="GO" id="GO:0016746">
    <property type="term" value="F:acyltransferase activity"/>
    <property type="evidence" value="ECO:0007669"/>
    <property type="project" value="UniProtKB-KW"/>
</dbReference>
<dbReference type="InterPro" id="IPR054485">
    <property type="entry name" value="FlK-like_dom"/>
</dbReference>
<dbReference type="SUPFAM" id="SSF54637">
    <property type="entry name" value="Thioesterase/thiol ester dehydrase-isomerase"/>
    <property type="match status" value="1"/>
</dbReference>
<reference evidence="18 19" key="4">
    <citation type="journal article" date="2019" name="Nat. Med.">
        <title>A library of human gut bacterial isolates paired with longitudinal multiomics data enables mechanistic microbiome research.</title>
        <authorList>
            <person name="Poyet M."/>
            <person name="Groussin M."/>
            <person name="Gibbons S.M."/>
            <person name="Avila-Pacheco J."/>
            <person name="Jiang X."/>
            <person name="Kearney S.M."/>
            <person name="Perrotta A.R."/>
            <person name="Berdy B."/>
            <person name="Zhao S."/>
            <person name="Lieberman T.D."/>
            <person name="Swanson P.K."/>
            <person name="Smith M."/>
            <person name="Roesemann S."/>
            <person name="Alexander J.E."/>
            <person name="Rich S.A."/>
            <person name="Livny J."/>
            <person name="Vlamakis H."/>
            <person name="Clish C."/>
            <person name="Bullock K."/>
            <person name="Deik A."/>
            <person name="Scott J."/>
            <person name="Pierce K.A."/>
            <person name="Xavier R.J."/>
            <person name="Alm E.J."/>
        </authorList>
    </citation>
    <scope>NUCLEOTIDE SEQUENCE [LARGE SCALE GENOMIC DNA]</scope>
    <source>
        <strain evidence="6 22">BIOML-A134</strain>
        <strain evidence="8 21">BIOML-A14</strain>
        <strain evidence="4 19">BIOML-A160</strain>
        <strain evidence="5 18">BIOML-A163</strain>
        <strain evidence="9 20">BIOML-A2</strain>
        <strain evidence="7 23">BIOML-A41</strain>
    </source>
</reference>